<feature type="signal peptide" evidence="1">
    <location>
        <begin position="1"/>
        <end position="22"/>
    </location>
</feature>
<proteinExistence type="predicted"/>
<keyword evidence="1" id="KW-0732">Signal</keyword>
<dbReference type="InterPro" id="IPR011992">
    <property type="entry name" value="EF-hand-dom_pair"/>
</dbReference>
<comment type="caution">
    <text evidence="3">The sequence shown here is derived from an EMBL/GenBank/DDBJ whole genome shotgun (WGS) entry which is preliminary data.</text>
</comment>
<dbReference type="InterPro" id="IPR002048">
    <property type="entry name" value="EF_hand_dom"/>
</dbReference>
<evidence type="ECO:0000259" key="2">
    <source>
        <dbReference type="Pfam" id="PF13202"/>
    </source>
</evidence>
<evidence type="ECO:0000313" key="4">
    <source>
        <dbReference type="Proteomes" id="UP000245390"/>
    </source>
</evidence>
<dbReference type="GO" id="GO:0005509">
    <property type="term" value="F:calcium ion binding"/>
    <property type="evidence" value="ECO:0007669"/>
    <property type="project" value="InterPro"/>
</dbReference>
<dbReference type="PROSITE" id="PS00018">
    <property type="entry name" value="EF_HAND_1"/>
    <property type="match status" value="1"/>
</dbReference>
<accession>A0A316GAM4</accession>
<dbReference type="Proteomes" id="UP000245390">
    <property type="component" value="Unassembled WGS sequence"/>
</dbReference>
<feature type="chain" id="PRO_5016355573" evidence="1">
    <location>
        <begin position="23"/>
        <end position="79"/>
    </location>
</feature>
<dbReference type="SUPFAM" id="SSF47473">
    <property type="entry name" value="EF-hand"/>
    <property type="match status" value="1"/>
</dbReference>
<dbReference type="Pfam" id="PF13202">
    <property type="entry name" value="EF-hand_5"/>
    <property type="match status" value="1"/>
</dbReference>
<keyword evidence="4" id="KW-1185">Reference proteome</keyword>
<evidence type="ECO:0000313" key="3">
    <source>
        <dbReference type="EMBL" id="PWK57265.1"/>
    </source>
</evidence>
<dbReference type="KEGG" id="salo:EF888_10720"/>
<evidence type="ECO:0000256" key="1">
    <source>
        <dbReference type="SAM" id="SignalP"/>
    </source>
</evidence>
<dbReference type="EMBL" id="QGGV01000003">
    <property type="protein sequence ID" value="PWK57265.1"/>
    <property type="molecule type" value="Genomic_DNA"/>
</dbReference>
<dbReference type="RefSeq" id="WP_109759031.1">
    <property type="nucleotide sequence ID" value="NZ_CP034588.1"/>
</dbReference>
<sequence>MTKIWTVLAAALLGLGATAATAADVTDTDGDGMYSMEEIQAAYPDLTEEVFATIDANADGMVDADELAAAETAGTLVAG</sequence>
<dbReference type="Gene3D" id="1.10.238.10">
    <property type="entry name" value="EF-hand"/>
    <property type="match status" value="1"/>
</dbReference>
<name>A0A316GAM4_9RHOB</name>
<dbReference type="InterPro" id="IPR018247">
    <property type="entry name" value="EF_Hand_1_Ca_BS"/>
</dbReference>
<reference evidence="3 4" key="1">
    <citation type="submission" date="2018-05" db="EMBL/GenBank/DDBJ databases">
        <title>Genomic Encyclopedia of Type Strains, Phase IV (KMG-IV): sequencing the most valuable type-strain genomes for metagenomic binning, comparative biology and taxonomic classification.</title>
        <authorList>
            <person name="Goeker M."/>
        </authorList>
    </citation>
    <scope>NUCLEOTIDE SEQUENCE [LARGE SCALE GENOMIC DNA]</scope>
    <source>
        <strain evidence="3 4">DSM 103371</strain>
    </source>
</reference>
<organism evidence="3 4">
    <name type="scientific">Silicimonas algicola</name>
    <dbReference type="NCBI Taxonomy" id="1826607"/>
    <lineage>
        <taxon>Bacteria</taxon>
        <taxon>Pseudomonadati</taxon>
        <taxon>Pseudomonadota</taxon>
        <taxon>Alphaproteobacteria</taxon>
        <taxon>Rhodobacterales</taxon>
        <taxon>Paracoccaceae</taxon>
    </lineage>
</organism>
<dbReference type="AlphaFoldDB" id="A0A316GAM4"/>
<gene>
    <name evidence="3" type="ORF">C8D95_103504</name>
</gene>
<dbReference type="OrthoDB" id="5470953at2"/>
<feature type="domain" description="EF-hand" evidence="2">
    <location>
        <begin position="49"/>
        <end position="68"/>
    </location>
</feature>
<protein>
    <submittedName>
        <fullName evidence="3">EF hand domain-containing protein</fullName>
    </submittedName>
</protein>